<accession>A0A8X6HJ91</accession>
<dbReference type="AlphaFoldDB" id="A0A8X6HJ91"/>
<evidence type="ECO:0000313" key="1">
    <source>
        <dbReference type="EMBL" id="GFR23240.1"/>
    </source>
</evidence>
<evidence type="ECO:0000313" key="2">
    <source>
        <dbReference type="Proteomes" id="UP000887116"/>
    </source>
</evidence>
<proteinExistence type="predicted"/>
<gene>
    <name evidence="1" type="ORF">TNCT_84251</name>
</gene>
<comment type="caution">
    <text evidence="1">The sequence shown here is derived from an EMBL/GenBank/DDBJ whole genome shotgun (WGS) entry which is preliminary data.</text>
</comment>
<reference evidence="1" key="1">
    <citation type="submission" date="2020-07" db="EMBL/GenBank/DDBJ databases">
        <title>Multicomponent nature underlies the extraordinary mechanical properties of spider dragline silk.</title>
        <authorList>
            <person name="Kono N."/>
            <person name="Nakamura H."/>
            <person name="Mori M."/>
            <person name="Yoshida Y."/>
            <person name="Ohtoshi R."/>
            <person name="Malay A.D."/>
            <person name="Moran D.A.P."/>
            <person name="Tomita M."/>
            <person name="Numata K."/>
            <person name="Arakawa K."/>
        </authorList>
    </citation>
    <scope>NUCLEOTIDE SEQUENCE</scope>
</reference>
<dbReference type="Proteomes" id="UP000887116">
    <property type="component" value="Unassembled WGS sequence"/>
</dbReference>
<organism evidence="1 2">
    <name type="scientific">Trichonephila clavata</name>
    <name type="common">Joro spider</name>
    <name type="synonym">Nephila clavata</name>
    <dbReference type="NCBI Taxonomy" id="2740835"/>
    <lineage>
        <taxon>Eukaryota</taxon>
        <taxon>Metazoa</taxon>
        <taxon>Ecdysozoa</taxon>
        <taxon>Arthropoda</taxon>
        <taxon>Chelicerata</taxon>
        <taxon>Arachnida</taxon>
        <taxon>Araneae</taxon>
        <taxon>Araneomorphae</taxon>
        <taxon>Entelegynae</taxon>
        <taxon>Araneoidea</taxon>
        <taxon>Nephilidae</taxon>
        <taxon>Trichonephila</taxon>
    </lineage>
</organism>
<sequence length="98" mass="11488">MDSTLSDLQKTTVGANWINIVKGCVDASIVSFSLENVDLKLFEDDYSKVNRMECKLDHLREIENMLFPRCERSRIESFCNYCESKCYKYLAHANQFKF</sequence>
<protein>
    <submittedName>
        <fullName evidence="1">Uncharacterized protein</fullName>
    </submittedName>
</protein>
<keyword evidence="2" id="KW-1185">Reference proteome</keyword>
<name>A0A8X6HJ91_TRICU</name>
<dbReference type="EMBL" id="BMAO01038201">
    <property type="protein sequence ID" value="GFR23240.1"/>
    <property type="molecule type" value="Genomic_DNA"/>
</dbReference>